<protein>
    <submittedName>
        <fullName evidence="1">Uncharacterized protein</fullName>
    </submittedName>
</protein>
<name>A0ABY2B347_9FLAO</name>
<reference evidence="1 2" key="1">
    <citation type="journal article" date="2015" name="Stand. Genomic Sci.">
        <title>Genomic Encyclopedia of Bacterial and Archaeal Type Strains, Phase III: the genomes of soil and plant-associated and newly described type strains.</title>
        <authorList>
            <person name="Whitman W.B."/>
            <person name="Woyke T."/>
            <person name="Klenk H.P."/>
            <person name="Zhou Y."/>
            <person name="Lilburn T.G."/>
            <person name="Beck B.J."/>
            <person name="De Vos P."/>
            <person name="Vandamme P."/>
            <person name="Eisen J.A."/>
            <person name="Garrity G."/>
            <person name="Hugenholtz P."/>
            <person name="Kyrpides N.C."/>
        </authorList>
    </citation>
    <scope>NUCLEOTIDE SEQUENCE [LARGE SCALE GENOMIC DNA]</scope>
    <source>
        <strain evidence="1 2">P5626</strain>
    </source>
</reference>
<proteinExistence type="predicted"/>
<keyword evidence="2" id="KW-1185">Reference proteome</keyword>
<gene>
    <name evidence="1" type="ORF">EV142_102564</name>
</gene>
<dbReference type="EMBL" id="SLWA01000002">
    <property type="protein sequence ID" value="TCN59944.1"/>
    <property type="molecule type" value="Genomic_DNA"/>
</dbReference>
<accession>A0ABY2B347</accession>
<dbReference type="Proteomes" id="UP000295270">
    <property type="component" value="Unassembled WGS sequence"/>
</dbReference>
<sequence>MEGIYGGVKCGTVGALTALAIGAGMAISPATSIWGLSNNWSSIINCVK</sequence>
<comment type="caution">
    <text evidence="1">The sequence shown here is derived from an EMBL/GenBank/DDBJ whole genome shotgun (WGS) entry which is preliminary data.</text>
</comment>
<organism evidence="1 2">
    <name type="scientific">Flavobacterium circumlabens</name>
    <dbReference type="NCBI Taxonomy" id="2133765"/>
    <lineage>
        <taxon>Bacteria</taxon>
        <taxon>Pseudomonadati</taxon>
        <taxon>Bacteroidota</taxon>
        <taxon>Flavobacteriia</taxon>
        <taxon>Flavobacteriales</taxon>
        <taxon>Flavobacteriaceae</taxon>
        <taxon>Flavobacterium</taxon>
    </lineage>
</organism>
<evidence type="ECO:0000313" key="1">
    <source>
        <dbReference type="EMBL" id="TCN59944.1"/>
    </source>
</evidence>
<evidence type="ECO:0000313" key="2">
    <source>
        <dbReference type="Proteomes" id="UP000295270"/>
    </source>
</evidence>